<organism evidence="9 10">
    <name type="scientific">Rhodoblastus acidophilus</name>
    <name type="common">Rhodopseudomonas acidophila</name>
    <dbReference type="NCBI Taxonomy" id="1074"/>
    <lineage>
        <taxon>Bacteria</taxon>
        <taxon>Pseudomonadati</taxon>
        <taxon>Pseudomonadota</taxon>
        <taxon>Alphaproteobacteria</taxon>
        <taxon>Hyphomicrobiales</taxon>
        <taxon>Rhodoblastaceae</taxon>
        <taxon>Rhodoblastus</taxon>
    </lineage>
</organism>
<accession>A0A212QBS3</accession>
<reference evidence="10" key="1">
    <citation type="submission" date="2017-06" db="EMBL/GenBank/DDBJ databases">
        <authorList>
            <person name="Varghese N."/>
            <person name="Submissions S."/>
        </authorList>
    </citation>
    <scope>NUCLEOTIDE SEQUENCE [LARGE SCALE GENOMIC DNA]</scope>
    <source>
        <strain evidence="10">DSM 137</strain>
    </source>
</reference>
<dbReference type="PANTHER" id="PTHR43017:SF1">
    <property type="entry name" value="ACETYLTRANSFERASE YJL218W-RELATED"/>
    <property type="match status" value="1"/>
</dbReference>
<dbReference type="InterPro" id="IPR024688">
    <property type="entry name" value="Mac_dom"/>
</dbReference>
<dbReference type="Gene3D" id="2.160.10.10">
    <property type="entry name" value="Hexapeptide repeat proteins"/>
    <property type="match status" value="1"/>
</dbReference>
<dbReference type="RefSeq" id="WP_088518980.1">
    <property type="nucleotide sequence ID" value="NZ_NRRJ01000002.1"/>
</dbReference>
<dbReference type="OrthoDB" id="9815592at2"/>
<dbReference type="Pfam" id="PF12464">
    <property type="entry name" value="Mac"/>
    <property type="match status" value="1"/>
</dbReference>
<evidence type="ECO:0000313" key="10">
    <source>
        <dbReference type="Proteomes" id="UP000198418"/>
    </source>
</evidence>
<dbReference type="InterPro" id="IPR001451">
    <property type="entry name" value="Hexapep"/>
</dbReference>
<sequence length="198" mass="20811">MRISTETRALMLSGAMYDDLTLELVEARAQAVHLSNAFNATWGQPQEVRDDALRHLVRSVGTGSTFEPVLRVEFGENITIGRNFFANFDCVILDAAEVTIGDFVLFGPRVGIYTANHAIDPGERAAGGCIARPVAIGDRCWIGGGVQIMGGVTIGNGAIVGAGSVVTKSVPANVVAGGVPARVIRPITEADRTGFKTA</sequence>
<evidence type="ECO:0000313" key="9">
    <source>
        <dbReference type="EMBL" id="SNB56677.1"/>
    </source>
</evidence>
<dbReference type="SUPFAM" id="SSF51161">
    <property type="entry name" value="Trimeric LpxA-like enzymes"/>
    <property type="match status" value="1"/>
</dbReference>
<evidence type="ECO:0000256" key="3">
    <source>
        <dbReference type="ARBA" id="ARBA00022679"/>
    </source>
</evidence>
<comment type="function">
    <text evidence="6">Acetyltransferase implicated in the O-acetylation of Nod factors.</text>
</comment>
<comment type="similarity">
    <text evidence="1 7">Belongs to the transferase hexapeptide repeat family.</text>
</comment>
<evidence type="ECO:0000256" key="6">
    <source>
        <dbReference type="ARBA" id="ARBA00055587"/>
    </source>
</evidence>
<evidence type="ECO:0000259" key="8">
    <source>
        <dbReference type="SMART" id="SM01266"/>
    </source>
</evidence>
<dbReference type="Pfam" id="PF00132">
    <property type="entry name" value="Hexapep"/>
    <property type="match status" value="1"/>
</dbReference>
<feature type="domain" description="Maltose/galactoside acetyltransferase" evidence="8">
    <location>
        <begin position="8"/>
        <end position="62"/>
    </location>
</feature>
<dbReference type="CDD" id="cd03357">
    <property type="entry name" value="LbH_MAT_GAT"/>
    <property type="match status" value="1"/>
</dbReference>
<dbReference type="Proteomes" id="UP000198418">
    <property type="component" value="Unassembled WGS sequence"/>
</dbReference>
<dbReference type="PANTHER" id="PTHR43017">
    <property type="entry name" value="GALACTOSIDE O-ACETYLTRANSFERASE"/>
    <property type="match status" value="1"/>
</dbReference>
<dbReference type="FunFam" id="2.160.10.10:FF:000025">
    <property type="entry name" value="Hexapeptide-repeat containing-acetyltransferase"/>
    <property type="match status" value="1"/>
</dbReference>
<dbReference type="InterPro" id="IPR039369">
    <property type="entry name" value="LacA-like"/>
</dbReference>
<evidence type="ECO:0000256" key="2">
    <source>
        <dbReference type="ARBA" id="ARBA00022458"/>
    </source>
</evidence>
<gene>
    <name evidence="9" type="ORF">SAMN06265338_101519</name>
</gene>
<proteinExistence type="inferred from homology"/>
<evidence type="ECO:0000256" key="4">
    <source>
        <dbReference type="ARBA" id="ARBA00022737"/>
    </source>
</evidence>
<keyword evidence="10" id="KW-1185">Reference proteome</keyword>
<dbReference type="EC" id="2.3.1.-" evidence="7"/>
<keyword evidence="5 7" id="KW-0012">Acyltransferase</keyword>
<dbReference type="GO" id="GO:0008870">
    <property type="term" value="F:galactoside O-acetyltransferase activity"/>
    <property type="evidence" value="ECO:0007669"/>
    <property type="project" value="TreeGrafter"/>
</dbReference>
<dbReference type="AlphaFoldDB" id="A0A212QBS3"/>
<keyword evidence="2" id="KW-0536">Nodulation</keyword>
<name>A0A212QBS3_RHOAC</name>
<protein>
    <recommendedName>
        <fullName evidence="7">Acetyltransferase</fullName>
        <ecNumber evidence="7">2.3.1.-</ecNumber>
    </recommendedName>
</protein>
<dbReference type="InterPro" id="IPR011004">
    <property type="entry name" value="Trimer_LpxA-like_sf"/>
</dbReference>
<dbReference type="SMART" id="SM01266">
    <property type="entry name" value="Mac"/>
    <property type="match status" value="1"/>
</dbReference>
<dbReference type="InterPro" id="IPR018357">
    <property type="entry name" value="Hexapep_transf_CS"/>
</dbReference>
<dbReference type="PROSITE" id="PS00101">
    <property type="entry name" value="HEXAPEP_TRANSFERASES"/>
    <property type="match status" value="1"/>
</dbReference>
<evidence type="ECO:0000256" key="7">
    <source>
        <dbReference type="RuleBase" id="RU367021"/>
    </source>
</evidence>
<keyword evidence="3 7" id="KW-0808">Transferase</keyword>
<evidence type="ECO:0000256" key="1">
    <source>
        <dbReference type="ARBA" id="ARBA00007274"/>
    </source>
</evidence>
<dbReference type="EMBL" id="FYDG01000001">
    <property type="protein sequence ID" value="SNB56677.1"/>
    <property type="molecule type" value="Genomic_DNA"/>
</dbReference>
<keyword evidence="4" id="KW-0677">Repeat</keyword>
<evidence type="ECO:0000256" key="5">
    <source>
        <dbReference type="ARBA" id="ARBA00023315"/>
    </source>
</evidence>